<accession>A0A6A6PLE2</accession>
<organism evidence="3 4">
    <name type="scientific">Neohortaea acidophila</name>
    <dbReference type="NCBI Taxonomy" id="245834"/>
    <lineage>
        <taxon>Eukaryota</taxon>
        <taxon>Fungi</taxon>
        <taxon>Dikarya</taxon>
        <taxon>Ascomycota</taxon>
        <taxon>Pezizomycotina</taxon>
        <taxon>Dothideomycetes</taxon>
        <taxon>Dothideomycetidae</taxon>
        <taxon>Mycosphaerellales</taxon>
        <taxon>Teratosphaeriaceae</taxon>
        <taxon>Neohortaea</taxon>
    </lineage>
</organism>
<name>A0A6A6PLE2_9PEZI</name>
<gene>
    <name evidence="3" type="ORF">BDY17DRAFT_326409</name>
</gene>
<dbReference type="GeneID" id="54478514"/>
<dbReference type="AlphaFoldDB" id="A0A6A6PLE2"/>
<dbReference type="Gene3D" id="3.90.70.130">
    <property type="match status" value="1"/>
</dbReference>
<evidence type="ECO:0000313" key="3">
    <source>
        <dbReference type="EMBL" id="KAF2480511.1"/>
    </source>
</evidence>
<dbReference type="GO" id="GO:0016787">
    <property type="term" value="F:hydrolase activity"/>
    <property type="evidence" value="ECO:0007669"/>
    <property type="project" value="UniProtKB-KW"/>
</dbReference>
<evidence type="ECO:0000313" key="4">
    <source>
        <dbReference type="Proteomes" id="UP000799767"/>
    </source>
</evidence>
<dbReference type="InterPro" id="IPR012462">
    <property type="entry name" value="UFSP1/2_DUB_cat"/>
</dbReference>
<keyword evidence="1" id="KW-0378">Hydrolase</keyword>
<dbReference type="EMBL" id="MU001639">
    <property type="protein sequence ID" value="KAF2480511.1"/>
    <property type="molecule type" value="Genomic_DNA"/>
</dbReference>
<proteinExistence type="predicted"/>
<dbReference type="RefSeq" id="XP_033587081.1">
    <property type="nucleotide sequence ID" value="XM_033737512.1"/>
</dbReference>
<keyword evidence="4" id="KW-1185">Reference proteome</keyword>
<dbReference type="OrthoDB" id="288987at2759"/>
<evidence type="ECO:0000256" key="1">
    <source>
        <dbReference type="ARBA" id="ARBA00022801"/>
    </source>
</evidence>
<sequence>MPDELSARLGKQALGRHAFEDRMPAKLSYALDNEDDRNHLHNVIPKLHQLLTRDSDIDVAYLCRPSAVQVFKTSDEGAHFCGYRNMQMLCLACDLPVASDPQRKLTVSRLQELIEHAWDLGINAHAREQTGGILGSRKHVGTSEAEALFLSLNVPCTGSAFDGKDAWQKLLDSIEHYLSASTTNVVAEKLPSIIPTQRPPIFLQRPRHSLTVVGIERLRSGKRRLLVFDPAWRPPSAMQAPLAEFERARWNDALTLARYRKNERYLKKYSAFEVLFID</sequence>
<dbReference type="Proteomes" id="UP000799767">
    <property type="component" value="Unassembled WGS sequence"/>
</dbReference>
<dbReference type="Pfam" id="PF07910">
    <property type="entry name" value="Peptidase_C78"/>
    <property type="match status" value="1"/>
</dbReference>
<evidence type="ECO:0000259" key="2">
    <source>
        <dbReference type="Pfam" id="PF07910"/>
    </source>
</evidence>
<protein>
    <submittedName>
        <fullName evidence="3">Peptidase family C78-domain-containing protein</fullName>
    </submittedName>
</protein>
<reference evidence="3" key="1">
    <citation type="journal article" date="2020" name="Stud. Mycol.">
        <title>101 Dothideomycetes genomes: a test case for predicting lifestyles and emergence of pathogens.</title>
        <authorList>
            <person name="Haridas S."/>
            <person name="Albert R."/>
            <person name="Binder M."/>
            <person name="Bloem J."/>
            <person name="Labutti K."/>
            <person name="Salamov A."/>
            <person name="Andreopoulos B."/>
            <person name="Baker S."/>
            <person name="Barry K."/>
            <person name="Bills G."/>
            <person name="Bluhm B."/>
            <person name="Cannon C."/>
            <person name="Castanera R."/>
            <person name="Culley D."/>
            <person name="Daum C."/>
            <person name="Ezra D."/>
            <person name="Gonzalez J."/>
            <person name="Henrissat B."/>
            <person name="Kuo A."/>
            <person name="Liang C."/>
            <person name="Lipzen A."/>
            <person name="Lutzoni F."/>
            <person name="Magnuson J."/>
            <person name="Mondo S."/>
            <person name="Nolan M."/>
            <person name="Ohm R."/>
            <person name="Pangilinan J."/>
            <person name="Park H.-J."/>
            <person name="Ramirez L."/>
            <person name="Alfaro M."/>
            <person name="Sun H."/>
            <person name="Tritt A."/>
            <person name="Yoshinaga Y."/>
            <person name="Zwiers L.-H."/>
            <person name="Turgeon B."/>
            <person name="Goodwin S."/>
            <person name="Spatafora J."/>
            <person name="Crous P."/>
            <person name="Grigoriev I."/>
        </authorList>
    </citation>
    <scope>NUCLEOTIDE SEQUENCE</scope>
    <source>
        <strain evidence="3">CBS 113389</strain>
    </source>
</reference>
<feature type="domain" description="UFSP1/2/DUB catalytic" evidence="2">
    <location>
        <begin position="61"/>
        <end position="274"/>
    </location>
</feature>